<name>A0A840XQG5_9MICO</name>
<dbReference type="OrthoDB" id="199743at2"/>
<dbReference type="SUPFAM" id="SSF46785">
    <property type="entry name" value="Winged helix' DNA-binding domain"/>
    <property type="match status" value="1"/>
</dbReference>
<keyword evidence="2" id="KW-0663">Pyridoxal phosphate</keyword>
<dbReference type="CDD" id="cd00609">
    <property type="entry name" value="AAT_like"/>
    <property type="match status" value="1"/>
</dbReference>
<dbReference type="InterPro" id="IPR036388">
    <property type="entry name" value="WH-like_DNA-bd_sf"/>
</dbReference>
<dbReference type="AlphaFoldDB" id="A0A840XQG5"/>
<gene>
    <name evidence="7" type="ORF">BJ959_001675</name>
</gene>
<dbReference type="Gene3D" id="1.10.10.10">
    <property type="entry name" value="Winged helix-like DNA-binding domain superfamily/Winged helix DNA-binding domain"/>
    <property type="match status" value="1"/>
</dbReference>
<sequence>MAALSARALASQLGDWRPLGATPLYEALADRIRLLILDGRVTLGTRMPAERLLADHEQLSRTTVANAYARLRELGYLRSVRGSGSVARLPALEPGAAPFSTPSIGERPEPGVVDFSKATLPAIPLVAEVAREAAELLPGFLHETGFDAWGLLAVRQAIADRYTARGVPTTVDEVMITLGAQHAIALVARTLLARGDRALIESPSYPHAVEALREAGARLVAVPVTTDGGWDTEALDQVFPRTAPALAYLMTEFHNPTGRTMPAEQRALLLRRAAEAGTVLVVDETMAELGFAPGAVQPPPFAAAALAQPSGPRAEVVTLGSVGKSIWGGVRLGWIRADRDLITRFAHARLAGDLGSPILEQLVLLRLLEQYDRLLDARRADLRAGHALLTIELARRFPTWIVPPVDGGLSLWVNLGQPVSSQLALAARAEGLLVGAGPRFAVDGAFERFLRLPFCLPADTTLAALDLLERAWARVGGSAGAPVAGPDDEVLSAVV</sequence>
<evidence type="ECO:0000256" key="1">
    <source>
        <dbReference type="ARBA" id="ARBA00005384"/>
    </source>
</evidence>
<dbReference type="PANTHER" id="PTHR46577">
    <property type="entry name" value="HTH-TYPE TRANSCRIPTIONAL REGULATORY PROTEIN GABR"/>
    <property type="match status" value="1"/>
</dbReference>
<keyword evidence="3" id="KW-0805">Transcription regulation</keyword>
<dbReference type="Pfam" id="PF00155">
    <property type="entry name" value="Aminotran_1_2"/>
    <property type="match status" value="1"/>
</dbReference>
<comment type="similarity">
    <text evidence="1">In the C-terminal section; belongs to the class-I pyridoxal-phosphate-dependent aminotransferase family.</text>
</comment>
<evidence type="ECO:0000256" key="5">
    <source>
        <dbReference type="ARBA" id="ARBA00023163"/>
    </source>
</evidence>
<comment type="caution">
    <text evidence="7">The sequence shown here is derived from an EMBL/GenBank/DDBJ whole genome shotgun (WGS) entry which is preliminary data.</text>
</comment>
<keyword evidence="5" id="KW-0804">Transcription</keyword>
<evidence type="ECO:0000313" key="8">
    <source>
        <dbReference type="Proteomes" id="UP000552883"/>
    </source>
</evidence>
<evidence type="ECO:0000259" key="6">
    <source>
        <dbReference type="PROSITE" id="PS50949"/>
    </source>
</evidence>
<dbReference type="InterPro" id="IPR015424">
    <property type="entry name" value="PyrdxlP-dep_Trfase"/>
</dbReference>
<dbReference type="EMBL" id="JACHBS010000001">
    <property type="protein sequence ID" value="MBB5618179.1"/>
    <property type="molecule type" value="Genomic_DNA"/>
</dbReference>
<dbReference type="SUPFAM" id="SSF53383">
    <property type="entry name" value="PLP-dependent transferases"/>
    <property type="match status" value="1"/>
</dbReference>
<dbReference type="InterPro" id="IPR015421">
    <property type="entry name" value="PyrdxlP-dep_Trfase_major"/>
</dbReference>
<accession>A0A840XQG5</accession>
<protein>
    <submittedName>
        <fullName evidence="7">DNA-binding transcriptional MocR family regulator</fullName>
    </submittedName>
</protein>
<evidence type="ECO:0000256" key="4">
    <source>
        <dbReference type="ARBA" id="ARBA00023125"/>
    </source>
</evidence>
<dbReference type="RefSeq" id="WP_153982075.1">
    <property type="nucleotide sequence ID" value="NZ_BAAANZ010000004.1"/>
</dbReference>
<dbReference type="Pfam" id="PF00392">
    <property type="entry name" value="GntR"/>
    <property type="match status" value="1"/>
</dbReference>
<dbReference type="InterPro" id="IPR004839">
    <property type="entry name" value="Aminotransferase_I/II_large"/>
</dbReference>
<dbReference type="Proteomes" id="UP000552883">
    <property type="component" value="Unassembled WGS sequence"/>
</dbReference>
<dbReference type="PANTHER" id="PTHR46577:SF1">
    <property type="entry name" value="HTH-TYPE TRANSCRIPTIONAL REGULATORY PROTEIN GABR"/>
    <property type="match status" value="1"/>
</dbReference>
<dbReference type="Gene3D" id="3.40.640.10">
    <property type="entry name" value="Type I PLP-dependent aspartate aminotransferase-like (Major domain)"/>
    <property type="match status" value="1"/>
</dbReference>
<dbReference type="GO" id="GO:0030170">
    <property type="term" value="F:pyridoxal phosphate binding"/>
    <property type="evidence" value="ECO:0007669"/>
    <property type="project" value="InterPro"/>
</dbReference>
<dbReference type="GO" id="GO:0003700">
    <property type="term" value="F:DNA-binding transcription factor activity"/>
    <property type="evidence" value="ECO:0007669"/>
    <property type="project" value="InterPro"/>
</dbReference>
<keyword evidence="8" id="KW-1185">Reference proteome</keyword>
<dbReference type="PROSITE" id="PS50949">
    <property type="entry name" value="HTH_GNTR"/>
    <property type="match status" value="1"/>
</dbReference>
<evidence type="ECO:0000256" key="2">
    <source>
        <dbReference type="ARBA" id="ARBA00022898"/>
    </source>
</evidence>
<evidence type="ECO:0000256" key="3">
    <source>
        <dbReference type="ARBA" id="ARBA00023015"/>
    </source>
</evidence>
<dbReference type="GO" id="GO:0003677">
    <property type="term" value="F:DNA binding"/>
    <property type="evidence" value="ECO:0007669"/>
    <property type="project" value="UniProtKB-KW"/>
</dbReference>
<reference evidence="7 8" key="1">
    <citation type="submission" date="2020-08" db="EMBL/GenBank/DDBJ databases">
        <title>Sequencing the genomes of 1000 actinobacteria strains.</title>
        <authorList>
            <person name="Klenk H.-P."/>
        </authorList>
    </citation>
    <scope>NUCLEOTIDE SEQUENCE [LARGE SCALE GENOMIC DNA]</scope>
    <source>
        <strain evidence="7 8">DSM 23889</strain>
    </source>
</reference>
<dbReference type="InterPro" id="IPR051446">
    <property type="entry name" value="HTH_trans_reg/aminotransferase"/>
</dbReference>
<proteinExistence type="inferred from homology"/>
<evidence type="ECO:0000313" key="7">
    <source>
        <dbReference type="EMBL" id="MBB5618179.1"/>
    </source>
</evidence>
<dbReference type="CDD" id="cd07377">
    <property type="entry name" value="WHTH_GntR"/>
    <property type="match status" value="1"/>
</dbReference>
<dbReference type="InterPro" id="IPR036390">
    <property type="entry name" value="WH_DNA-bd_sf"/>
</dbReference>
<organism evidence="7 8">
    <name type="scientific">Microcella frigidaquae</name>
    <dbReference type="NCBI Taxonomy" id="424758"/>
    <lineage>
        <taxon>Bacteria</taxon>
        <taxon>Bacillati</taxon>
        <taxon>Actinomycetota</taxon>
        <taxon>Actinomycetes</taxon>
        <taxon>Micrococcales</taxon>
        <taxon>Microbacteriaceae</taxon>
        <taxon>Microcella</taxon>
    </lineage>
</organism>
<dbReference type="InterPro" id="IPR000524">
    <property type="entry name" value="Tscrpt_reg_HTH_GntR"/>
</dbReference>
<feature type="domain" description="HTH gntR-type" evidence="6">
    <location>
        <begin position="22"/>
        <end position="90"/>
    </location>
</feature>
<keyword evidence="4 7" id="KW-0238">DNA-binding</keyword>
<dbReference type="SMART" id="SM00345">
    <property type="entry name" value="HTH_GNTR"/>
    <property type="match status" value="1"/>
</dbReference>